<organism evidence="3 4">
    <name type="scientific">Marmoricola endophyticus</name>
    <dbReference type="NCBI Taxonomy" id="2040280"/>
    <lineage>
        <taxon>Bacteria</taxon>
        <taxon>Bacillati</taxon>
        <taxon>Actinomycetota</taxon>
        <taxon>Actinomycetes</taxon>
        <taxon>Propionibacteriales</taxon>
        <taxon>Nocardioidaceae</taxon>
        <taxon>Marmoricola</taxon>
    </lineage>
</organism>
<dbReference type="InterPro" id="IPR013783">
    <property type="entry name" value="Ig-like_fold"/>
</dbReference>
<keyword evidence="4" id="KW-1185">Reference proteome</keyword>
<dbReference type="GO" id="GO:0005975">
    <property type="term" value="P:carbohydrate metabolic process"/>
    <property type="evidence" value="ECO:0007669"/>
    <property type="project" value="UniProtKB-ARBA"/>
</dbReference>
<reference evidence="3" key="2">
    <citation type="submission" date="2020-09" db="EMBL/GenBank/DDBJ databases">
        <authorList>
            <person name="Sun Q."/>
            <person name="Zhou Y."/>
        </authorList>
    </citation>
    <scope>NUCLEOTIDE SEQUENCE</scope>
    <source>
        <strain evidence="3">CGMCC 1.16067</strain>
    </source>
</reference>
<proteinExistence type="predicted"/>
<dbReference type="InterPro" id="IPR000601">
    <property type="entry name" value="PKD_dom"/>
</dbReference>
<dbReference type="Pfam" id="PF18911">
    <property type="entry name" value="PKD_4"/>
    <property type="match status" value="1"/>
</dbReference>
<dbReference type="CDD" id="cd00146">
    <property type="entry name" value="PKD"/>
    <property type="match status" value="1"/>
</dbReference>
<protein>
    <recommendedName>
        <fullName evidence="2">PKD domain-containing protein</fullName>
    </recommendedName>
</protein>
<feature type="compositionally biased region" description="Gly residues" evidence="1">
    <location>
        <begin position="240"/>
        <end position="277"/>
    </location>
</feature>
<dbReference type="AlphaFoldDB" id="A0A917BAV3"/>
<evidence type="ECO:0000313" key="3">
    <source>
        <dbReference type="EMBL" id="GGF33276.1"/>
    </source>
</evidence>
<dbReference type="Gene3D" id="2.60.40.10">
    <property type="entry name" value="Immunoglobulins"/>
    <property type="match status" value="1"/>
</dbReference>
<gene>
    <name evidence="3" type="ORF">GCM10011519_03420</name>
</gene>
<accession>A0A917BAV3</accession>
<dbReference type="PROSITE" id="PS50093">
    <property type="entry name" value="PKD"/>
    <property type="match status" value="1"/>
</dbReference>
<sequence>MLVAAPAPLAVGADVCDQGCLTLDVQEDGSAVPDHRTFSVDAVKGASDRGYTDYGDYSTTQETTSVHAILVDLLHIRPQQVESVVIMNGSQPLTLSGEDLGTSEERPPAFYQASTASAQITFIRSKQGGGVDQFAAHEITGSVQASGTLLDVDVKGPTSSLEDEPVTFTATVAGEPPPADATVTWDFGDGSPPGKGQSVTHQWEGDGRYPVHADVQTPDGGGIAGLRVKVGDPPTDPGTPGVGGDTENGPTTGGSGQGKQAGGVRGKGGAGQGGQGARGSNDSGTTGSPGTSATTNGPATASTDGGTTRRRGKQKQQPVADGERVNGILIDAALARAVPQPTGSSPKVASATTRRATDLPTDWRWLLACVPVVLLGLGSATRSRWLTRRLPEPPWRSS</sequence>
<feature type="compositionally biased region" description="Low complexity" evidence="1">
    <location>
        <begin position="278"/>
        <end position="298"/>
    </location>
</feature>
<dbReference type="InterPro" id="IPR035986">
    <property type="entry name" value="PKD_dom_sf"/>
</dbReference>
<dbReference type="EMBL" id="BMKQ01000001">
    <property type="protein sequence ID" value="GGF33276.1"/>
    <property type="molecule type" value="Genomic_DNA"/>
</dbReference>
<name>A0A917BAV3_9ACTN</name>
<feature type="domain" description="PKD" evidence="2">
    <location>
        <begin position="149"/>
        <end position="230"/>
    </location>
</feature>
<feature type="region of interest" description="Disordered" evidence="1">
    <location>
        <begin position="213"/>
        <end position="324"/>
    </location>
</feature>
<dbReference type="SUPFAM" id="SSF49299">
    <property type="entry name" value="PKD domain"/>
    <property type="match status" value="1"/>
</dbReference>
<evidence type="ECO:0000313" key="4">
    <source>
        <dbReference type="Proteomes" id="UP000649179"/>
    </source>
</evidence>
<dbReference type="Proteomes" id="UP000649179">
    <property type="component" value="Unassembled WGS sequence"/>
</dbReference>
<reference evidence="3" key="1">
    <citation type="journal article" date="2014" name="Int. J. Syst. Evol. Microbiol.">
        <title>Complete genome sequence of Corynebacterium casei LMG S-19264T (=DSM 44701T), isolated from a smear-ripened cheese.</title>
        <authorList>
            <consortium name="US DOE Joint Genome Institute (JGI-PGF)"/>
            <person name="Walter F."/>
            <person name="Albersmeier A."/>
            <person name="Kalinowski J."/>
            <person name="Ruckert C."/>
        </authorList>
    </citation>
    <scope>NUCLEOTIDE SEQUENCE</scope>
    <source>
        <strain evidence="3">CGMCC 1.16067</strain>
    </source>
</reference>
<comment type="caution">
    <text evidence="3">The sequence shown here is derived from an EMBL/GenBank/DDBJ whole genome shotgun (WGS) entry which is preliminary data.</text>
</comment>
<evidence type="ECO:0000256" key="1">
    <source>
        <dbReference type="SAM" id="MobiDB-lite"/>
    </source>
</evidence>
<evidence type="ECO:0000259" key="2">
    <source>
        <dbReference type="PROSITE" id="PS50093"/>
    </source>
</evidence>